<keyword evidence="1" id="KW-0614">Plasmid</keyword>
<dbReference type="AlphaFoldDB" id="R9WRN2"/>
<dbReference type="EMBL" id="KC812102">
    <property type="protein sequence ID" value="AGO03651.1"/>
    <property type="molecule type" value="Genomic_DNA"/>
</dbReference>
<evidence type="ECO:0000313" key="1">
    <source>
        <dbReference type="EMBL" id="AGO03651.1"/>
    </source>
</evidence>
<reference evidence="1" key="1">
    <citation type="submission" date="2013-03" db="EMBL/GenBank/DDBJ databases">
        <title>Characterization of three plasmid from Lactobacillus paracasei 54.</title>
        <authorList>
            <person name="Gu Q."/>
            <person name="Zhao Y."/>
            <person name="Shen L."/>
            <person name="Li X."/>
            <person name="Song D."/>
            <person name="Sun Y."/>
            <person name="Zhang C."/>
            <person name="Jiang X."/>
            <person name="Liu Q."/>
        </authorList>
    </citation>
    <scope>NUCLEOTIDE SEQUENCE</scope>
    <source>
        <plasmid evidence="1">pLP5402</plasmid>
    </source>
</reference>
<sequence>MPKHPILKLTSKNIDFIYFLNKKRFKDIYNSSKLDPRAVKVFETALNHPPHGDINSEISSPKKIEVHDNDFEGKEVYVVFAHASFAEPVGDNYLAIGYSTSAVFEYDAGKYSDVQEQANQQKATILSPALNFLSLLRADILATNSLFPAVIDFESNLMPVSNTNKSEKK</sequence>
<protein>
    <submittedName>
        <fullName evidence="1">Uncharacterized protein</fullName>
    </submittedName>
</protein>
<proteinExistence type="predicted"/>
<name>R9WRN2_LACPA</name>
<organism evidence="1">
    <name type="scientific">Lacticaseibacillus paracasei</name>
    <name type="common">Lactobacillus paracasei</name>
    <dbReference type="NCBI Taxonomy" id="1597"/>
    <lineage>
        <taxon>Bacteria</taxon>
        <taxon>Bacillati</taxon>
        <taxon>Bacillota</taxon>
        <taxon>Bacilli</taxon>
        <taxon>Lactobacillales</taxon>
        <taxon>Lactobacillaceae</taxon>
        <taxon>Lacticaseibacillus</taxon>
    </lineage>
</organism>
<accession>R9WRN2</accession>
<geneLocation type="plasmid" evidence="1">
    <name>pLP5402</name>
</geneLocation>
<dbReference type="RefSeq" id="WP_016570232.1">
    <property type="nucleotide sequence ID" value="NC_021573.1"/>
</dbReference>